<feature type="compositionally biased region" description="Acidic residues" evidence="1">
    <location>
        <begin position="12"/>
        <end position="34"/>
    </location>
</feature>
<evidence type="ECO:0000313" key="2">
    <source>
        <dbReference type="EMBL" id="GFR31633.1"/>
    </source>
</evidence>
<dbReference type="AlphaFoldDB" id="A0A8X6HXL8"/>
<protein>
    <submittedName>
        <fullName evidence="2">Uncharacterized protein</fullName>
    </submittedName>
</protein>
<comment type="caution">
    <text evidence="2">The sequence shown here is derived from an EMBL/GenBank/DDBJ whole genome shotgun (WGS) entry which is preliminary data.</text>
</comment>
<proteinExistence type="predicted"/>
<feature type="region of interest" description="Disordered" evidence="1">
    <location>
        <begin position="1"/>
        <end position="39"/>
    </location>
</feature>
<sequence>MNRDDSDLSSLSDEDDYQSDNGSEMDDDDEDQDVTFDFSAPTQWGIHTDKFNPVSFDFQEVGGFKYQSTLWRASAPTSFVLTGTNLRAERSELI</sequence>
<accession>A0A8X6HXL8</accession>
<evidence type="ECO:0000313" key="3">
    <source>
        <dbReference type="Proteomes" id="UP000887116"/>
    </source>
</evidence>
<reference evidence="2" key="1">
    <citation type="submission" date="2020-07" db="EMBL/GenBank/DDBJ databases">
        <title>Multicomponent nature underlies the extraordinary mechanical properties of spider dragline silk.</title>
        <authorList>
            <person name="Kono N."/>
            <person name="Nakamura H."/>
            <person name="Mori M."/>
            <person name="Yoshida Y."/>
            <person name="Ohtoshi R."/>
            <person name="Malay A.D."/>
            <person name="Moran D.A.P."/>
            <person name="Tomita M."/>
            <person name="Numata K."/>
            <person name="Arakawa K."/>
        </authorList>
    </citation>
    <scope>NUCLEOTIDE SEQUENCE</scope>
</reference>
<gene>
    <name evidence="2" type="ORF">TNCT_704871</name>
</gene>
<dbReference type="Proteomes" id="UP000887116">
    <property type="component" value="Unassembled WGS sequence"/>
</dbReference>
<dbReference type="EMBL" id="BMAO01019611">
    <property type="protein sequence ID" value="GFR31633.1"/>
    <property type="molecule type" value="Genomic_DNA"/>
</dbReference>
<keyword evidence="3" id="KW-1185">Reference proteome</keyword>
<name>A0A8X6HXL8_TRICU</name>
<organism evidence="2 3">
    <name type="scientific">Trichonephila clavata</name>
    <name type="common">Joro spider</name>
    <name type="synonym">Nephila clavata</name>
    <dbReference type="NCBI Taxonomy" id="2740835"/>
    <lineage>
        <taxon>Eukaryota</taxon>
        <taxon>Metazoa</taxon>
        <taxon>Ecdysozoa</taxon>
        <taxon>Arthropoda</taxon>
        <taxon>Chelicerata</taxon>
        <taxon>Arachnida</taxon>
        <taxon>Araneae</taxon>
        <taxon>Araneomorphae</taxon>
        <taxon>Entelegynae</taxon>
        <taxon>Araneoidea</taxon>
        <taxon>Nephilidae</taxon>
        <taxon>Trichonephila</taxon>
    </lineage>
</organism>
<evidence type="ECO:0000256" key="1">
    <source>
        <dbReference type="SAM" id="MobiDB-lite"/>
    </source>
</evidence>